<evidence type="ECO:0000313" key="2">
    <source>
        <dbReference type="EMBL" id="CAD6937946.1"/>
    </source>
</evidence>
<evidence type="ECO:0000256" key="1">
    <source>
        <dbReference type="SAM" id="MobiDB-lite"/>
    </source>
</evidence>
<evidence type="ECO:0000313" key="3">
    <source>
        <dbReference type="Proteomes" id="UP000836402"/>
    </source>
</evidence>
<proteinExistence type="predicted"/>
<organism evidence="2 3">
    <name type="scientific">Tilletia caries</name>
    <name type="common">wheat bunt fungus</name>
    <dbReference type="NCBI Taxonomy" id="13290"/>
    <lineage>
        <taxon>Eukaryota</taxon>
        <taxon>Fungi</taxon>
        <taxon>Dikarya</taxon>
        <taxon>Basidiomycota</taxon>
        <taxon>Ustilaginomycotina</taxon>
        <taxon>Exobasidiomycetes</taxon>
        <taxon>Tilletiales</taxon>
        <taxon>Tilletiaceae</taxon>
        <taxon>Tilletia</taxon>
    </lineage>
</organism>
<feature type="compositionally biased region" description="Polar residues" evidence="1">
    <location>
        <begin position="185"/>
        <end position="197"/>
    </location>
</feature>
<accession>A0ABN7J030</accession>
<comment type="caution">
    <text evidence="2">The sequence shown here is derived from an EMBL/GenBank/DDBJ whole genome shotgun (WGS) entry which is preliminary data.</text>
</comment>
<dbReference type="Proteomes" id="UP000836402">
    <property type="component" value="Unassembled WGS sequence"/>
</dbReference>
<dbReference type="EMBL" id="CAJHJG010004061">
    <property type="protein sequence ID" value="CAD6937946.1"/>
    <property type="molecule type" value="Genomic_DNA"/>
</dbReference>
<keyword evidence="3" id="KW-1185">Reference proteome</keyword>
<feature type="region of interest" description="Disordered" evidence="1">
    <location>
        <begin position="175"/>
        <end position="225"/>
    </location>
</feature>
<sequence length="243" mass="25809">MAEDAFDNATHPSAHPVGIIGGERGIHKMALKCSEARLAAVKADKRKGRRRAARGDAFAEGTGADISYISMPYFGPYPSCYNPSGSCGVVDGADHGGAGAWRQAIRCWQRARASVLRADVVRVRVQFVLADLCLAGLYVGLVKAVAMMAAEVEMAEVAEAEVAAAAEEEGGMAAKASAAVVPEGNDSSARPGTPSSRSYHHALATSRQPPDNLKTTSRQRQPGSRYYNCLKESEHFLPLNSFT</sequence>
<gene>
    <name evidence="2" type="ORF">JKIAZH3_G5676</name>
</gene>
<protein>
    <submittedName>
        <fullName evidence="2">Uncharacterized protein</fullName>
    </submittedName>
</protein>
<name>A0ABN7J030_9BASI</name>
<reference evidence="2" key="1">
    <citation type="submission" date="2020-10" db="EMBL/GenBank/DDBJ databases">
        <authorList>
            <person name="Sedaghatjoo S."/>
        </authorList>
    </citation>
    <scope>NUCLEOTIDE SEQUENCE</scope>
    <source>
        <strain evidence="2">AZH3</strain>
    </source>
</reference>
<feature type="compositionally biased region" description="Polar residues" evidence="1">
    <location>
        <begin position="205"/>
        <end position="222"/>
    </location>
</feature>